<evidence type="ECO:0000256" key="6">
    <source>
        <dbReference type="ARBA" id="ARBA00022741"/>
    </source>
</evidence>
<dbReference type="Proteomes" id="UP000282731">
    <property type="component" value="Chromosome"/>
</dbReference>
<dbReference type="SUPFAM" id="SSF52540">
    <property type="entry name" value="P-loop containing nucleoside triphosphate hydrolases"/>
    <property type="match status" value="1"/>
</dbReference>
<dbReference type="Pfam" id="PF00005">
    <property type="entry name" value="ABC_tran"/>
    <property type="match status" value="1"/>
</dbReference>
<reference evidence="14 17" key="3">
    <citation type="submission" date="2019-01" db="EMBL/GenBank/DDBJ databases">
        <title>Comparative genomic analysis of Brevibacterium aurantiacum sheds light on its evolution and its adaptation to smear-ripened cheeses.</title>
        <authorList>
            <person name="Moineau S."/>
        </authorList>
    </citation>
    <scope>NUCLEOTIDE SEQUENCE [LARGE SCALE GENOMIC DNA]</scope>
    <source>
        <strain evidence="14 17">SMQ-1420</strain>
    </source>
</reference>
<dbReference type="PANTHER" id="PTHR24221:SF397">
    <property type="entry name" value="ABC TRANSPORTER, ATP-BINDING TRANSMEMBRANE PROTEIN"/>
    <property type="match status" value="1"/>
</dbReference>
<dbReference type="InterPro" id="IPR003593">
    <property type="entry name" value="AAA+_ATPase"/>
</dbReference>
<dbReference type="GO" id="GO:0034040">
    <property type="term" value="F:ATPase-coupled lipid transmembrane transporter activity"/>
    <property type="evidence" value="ECO:0007669"/>
    <property type="project" value="TreeGrafter"/>
</dbReference>
<comment type="subcellular location">
    <subcellularLocation>
        <location evidence="1">Cell inner membrane</location>
        <topology evidence="1">Multi-pass membrane protein</topology>
    </subcellularLocation>
</comment>
<dbReference type="InterPro" id="IPR017871">
    <property type="entry name" value="ABC_transporter-like_CS"/>
</dbReference>
<dbReference type="PROSITE" id="PS50893">
    <property type="entry name" value="ABC_TRANSPORTER_2"/>
    <property type="match status" value="1"/>
</dbReference>
<evidence type="ECO:0000313" key="16">
    <source>
        <dbReference type="Proteomes" id="UP000234327"/>
    </source>
</evidence>
<keyword evidence="9 11" id="KW-0472">Membrane</keyword>
<dbReference type="Gene3D" id="1.20.1560.10">
    <property type="entry name" value="ABC transporter type 1, transmembrane domain"/>
    <property type="match status" value="1"/>
</dbReference>
<dbReference type="FunFam" id="3.40.50.300:FF:000221">
    <property type="entry name" value="Multidrug ABC transporter ATP-binding protein"/>
    <property type="match status" value="1"/>
</dbReference>
<evidence type="ECO:0000256" key="4">
    <source>
        <dbReference type="ARBA" id="ARBA00022519"/>
    </source>
</evidence>
<evidence type="ECO:0000259" key="13">
    <source>
        <dbReference type="PROSITE" id="PS50929"/>
    </source>
</evidence>
<dbReference type="AlphaFoldDB" id="A0A2H1JKA3"/>
<keyword evidence="6" id="KW-0547">Nucleotide-binding</keyword>
<organism evidence="15 16">
    <name type="scientific">Brevibacterium aurantiacum</name>
    <dbReference type="NCBI Taxonomy" id="273384"/>
    <lineage>
        <taxon>Bacteria</taxon>
        <taxon>Bacillati</taxon>
        <taxon>Actinomycetota</taxon>
        <taxon>Actinomycetes</taxon>
        <taxon>Micrococcales</taxon>
        <taxon>Brevibacteriaceae</taxon>
        <taxon>Brevibacterium</taxon>
    </lineage>
</organism>
<evidence type="ECO:0000256" key="9">
    <source>
        <dbReference type="ARBA" id="ARBA00023136"/>
    </source>
</evidence>
<name>A0A2H1JKA3_BREAU</name>
<dbReference type="GO" id="GO:0005524">
    <property type="term" value="F:ATP binding"/>
    <property type="evidence" value="ECO:0007669"/>
    <property type="project" value="UniProtKB-KW"/>
</dbReference>
<feature type="transmembrane region" description="Helical" evidence="11">
    <location>
        <begin position="283"/>
        <end position="301"/>
    </location>
</feature>
<feature type="transmembrane region" description="Helical" evidence="11">
    <location>
        <begin position="65"/>
        <end position="87"/>
    </location>
</feature>
<reference evidence="14 17" key="2">
    <citation type="submission" date="2017-12" db="EMBL/GenBank/DDBJ databases">
        <authorList>
            <person name="Levesque S."/>
        </authorList>
    </citation>
    <scope>NUCLEOTIDE SEQUENCE [LARGE SCALE GENOMIC DNA]</scope>
    <source>
        <strain evidence="14 17">SMQ-1420</strain>
    </source>
</reference>
<comment type="similarity">
    <text evidence="10">Belongs to the ABC transporter superfamily. Siderophore-Fe(3+) uptake transporter (SIUT) (TC 3.A.1.21) family.</text>
</comment>
<dbReference type="RefSeq" id="WP_101598463.1">
    <property type="nucleotide sequence ID" value="NZ_CP025334.1"/>
</dbReference>
<dbReference type="GO" id="GO:0140359">
    <property type="term" value="F:ABC-type transporter activity"/>
    <property type="evidence" value="ECO:0007669"/>
    <property type="project" value="InterPro"/>
</dbReference>
<keyword evidence="8 11" id="KW-1133">Transmembrane helix</keyword>
<sequence>MTDAHTVENPVPTPLIRSYRELMSVSGNRALSTALTLHAVTGFFEGLALLAFLPLAQTLGTGESAWGMTTTGWLISLGVLAVLAFVVRYVEALVGYRAAGDFIQSAHRTIGDALAKLPLGWFDRRRAGGISSLVSHQFMSAGEGVAHLLPALVSGFSTLLTVVAGLWVFDWRLGLIITVLAPLTILLLWVSQRIKKAIDARTHAAAAEVSSRIVEFAACQPALRAAGRSHGFTPLEDAAAEDARSQYRSLWISSGALALGAVSVQLLVTSGIIVSGLLALDGALPPLVIVAFIGIMLRFAITLQNLSNSVVGIEMGRIPLRQAREILTAETLPEIETASPLPTPGEIEFDRVSFGYSPETRVLEDFSMRIPAGTMTAVVGASGSGKSTAASLIARFWDVDSGTVRVGGTDIRDMPTSQLMAQLTMVFQDVYLFNDSLWSNIAMSDPEATDAEVFAAAELAGVTTIAEVLPEGWQTVVGEGGRSLSGGERQRVSIARALLKKAPIVLFDEATSALDAENEANVLRSVDALRKTSTVLVIAHKLETVRRADHIVVLDGAGGIAEEGTHEALFTSGRRYRDFWDRRAAAQGWRLTAT</sequence>
<keyword evidence="3" id="KW-1003">Cell membrane</keyword>
<evidence type="ECO:0000256" key="2">
    <source>
        <dbReference type="ARBA" id="ARBA00022448"/>
    </source>
</evidence>
<dbReference type="GO" id="GO:0005886">
    <property type="term" value="C:plasma membrane"/>
    <property type="evidence" value="ECO:0007669"/>
    <property type="project" value="UniProtKB-SubCell"/>
</dbReference>
<dbReference type="Pfam" id="PF00664">
    <property type="entry name" value="ABC_membrane"/>
    <property type="match status" value="1"/>
</dbReference>
<dbReference type="InterPro" id="IPR027417">
    <property type="entry name" value="P-loop_NTPase"/>
</dbReference>
<dbReference type="PANTHER" id="PTHR24221">
    <property type="entry name" value="ATP-BINDING CASSETTE SUB-FAMILY B"/>
    <property type="match status" value="1"/>
</dbReference>
<gene>
    <name evidence="15" type="ORF">BAURA63_02366</name>
    <name evidence="14" type="ORF">CXR27_03675</name>
</gene>
<dbReference type="GO" id="GO:0016887">
    <property type="term" value="F:ATP hydrolysis activity"/>
    <property type="evidence" value="ECO:0007669"/>
    <property type="project" value="InterPro"/>
</dbReference>
<dbReference type="InterPro" id="IPR003439">
    <property type="entry name" value="ABC_transporter-like_ATP-bd"/>
</dbReference>
<feature type="domain" description="ABC transmembrane type-1" evidence="13">
    <location>
        <begin position="39"/>
        <end position="315"/>
    </location>
</feature>
<dbReference type="EMBL" id="CP025334">
    <property type="protein sequence ID" value="AZT96208.1"/>
    <property type="molecule type" value="Genomic_DNA"/>
</dbReference>
<feature type="transmembrane region" description="Helical" evidence="11">
    <location>
        <begin position="30"/>
        <end position="53"/>
    </location>
</feature>
<dbReference type="PROSITE" id="PS50929">
    <property type="entry name" value="ABC_TM1F"/>
    <property type="match status" value="1"/>
</dbReference>
<dbReference type="InterPro" id="IPR036640">
    <property type="entry name" value="ABC1_TM_sf"/>
</dbReference>
<proteinExistence type="inferred from homology"/>
<dbReference type="Proteomes" id="UP000234327">
    <property type="component" value="Unassembled WGS sequence"/>
</dbReference>
<feature type="transmembrane region" description="Helical" evidence="11">
    <location>
        <begin position="173"/>
        <end position="191"/>
    </location>
</feature>
<evidence type="ECO:0000256" key="3">
    <source>
        <dbReference type="ARBA" id="ARBA00022475"/>
    </source>
</evidence>
<dbReference type="PROSITE" id="PS00211">
    <property type="entry name" value="ABC_TRANSPORTER_1"/>
    <property type="match status" value="1"/>
</dbReference>
<evidence type="ECO:0000256" key="5">
    <source>
        <dbReference type="ARBA" id="ARBA00022692"/>
    </source>
</evidence>
<dbReference type="SMART" id="SM00382">
    <property type="entry name" value="AAA"/>
    <property type="match status" value="1"/>
</dbReference>
<evidence type="ECO:0000313" key="17">
    <source>
        <dbReference type="Proteomes" id="UP000282731"/>
    </source>
</evidence>
<dbReference type="InterPro" id="IPR039421">
    <property type="entry name" value="Type_1_exporter"/>
</dbReference>
<protein>
    <submittedName>
        <fullName evidence="14">ABC transporter</fullName>
    </submittedName>
    <submittedName>
        <fullName evidence="15">ATP-binding cassette, subfamily B</fullName>
    </submittedName>
</protein>
<evidence type="ECO:0000313" key="14">
    <source>
        <dbReference type="EMBL" id="AZT96208.1"/>
    </source>
</evidence>
<keyword evidence="4" id="KW-0997">Cell inner membrane</keyword>
<keyword evidence="5 11" id="KW-0812">Transmembrane</keyword>
<evidence type="ECO:0000256" key="1">
    <source>
        <dbReference type="ARBA" id="ARBA00004429"/>
    </source>
</evidence>
<feature type="transmembrane region" description="Helical" evidence="11">
    <location>
        <begin position="145"/>
        <end position="167"/>
    </location>
</feature>
<feature type="transmembrane region" description="Helical" evidence="11">
    <location>
        <begin position="250"/>
        <end position="277"/>
    </location>
</feature>
<dbReference type="EMBL" id="FXYZ01000009">
    <property type="protein sequence ID" value="SMX87975.1"/>
    <property type="molecule type" value="Genomic_DNA"/>
</dbReference>
<accession>A0A2H1JKA3</accession>
<evidence type="ECO:0000313" key="15">
    <source>
        <dbReference type="EMBL" id="SMX87975.1"/>
    </source>
</evidence>
<keyword evidence="7 15" id="KW-0067">ATP-binding</keyword>
<evidence type="ECO:0000259" key="12">
    <source>
        <dbReference type="PROSITE" id="PS50893"/>
    </source>
</evidence>
<dbReference type="Gene3D" id="3.40.50.300">
    <property type="entry name" value="P-loop containing nucleotide triphosphate hydrolases"/>
    <property type="match status" value="1"/>
</dbReference>
<dbReference type="SUPFAM" id="SSF90123">
    <property type="entry name" value="ABC transporter transmembrane region"/>
    <property type="match status" value="1"/>
</dbReference>
<feature type="domain" description="ABC transporter" evidence="12">
    <location>
        <begin position="347"/>
        <end position="582"/>
    </location>
</feature>
<evidence type="ECO:0000256" key="8">
    <source>
        <dbReference type="ARBA" id="ARBA00022989"/>
    </source>
</evidence>
<reference evidence="15 16" key="1">
    <citation type="submission" date="2017-03" db="EMBL/GenBank/DDBJ databases">
        <authorList>
            <person name="Afonso C.L."/>
            <person name="Miller P.J."/>
            <person name="Scott M.A."/>
            <person name="Spackman E."/>
            <person name="Goraichik I."/>
            <person name="Dimitrov K.M."/>
            <person name="Suarez D.L."/>
            <person name="Swayne D.E."/>
        </authorList>
    </citation>
    <scope>NUCLEOTIDE SEQUENCE [LARGE SCALE GENOMIC DNA]</scope>
    <source>
        <strain evidence="15">6</strain>
        <strain evidence="16">6(3)</strain>
    </source>
</reference>
<evidence type="ECO:0000256" key="7">
    <source>
        <dbReference type="ARBA" id="ARBA00022840"/>
    </source>
</evidence>
<evidence type="ECO:0000256" key="10">
    <source>
        <dbReference type="ARBA" id="ARBA00023455"/>
    </source>
</evidence>
<evidence type="ECO:0000256" key="11">
    <source>
        <dbReference type="SAM" id="Phobius"/>
    </source>
</evidence>
<dbReference type="InterPro" id="IPR011527">
    <property type="entry name" value="ABC1_TM_dom"/>
</dbReference>
<keyword evidence="2" id="KW-0813">Transport</keyword>